<dbReference type="AlphaFoldDB" id="A0A8S0WUS7"/>
<name>A0A8S0WUS7_CYCAE</name>
<organism evidence="2 3">
    <name type="scientific">Cyclocybe aegerita</name>
    <name type="common">Black poplar mushroom</name>
    <name type="synonym">Agrocybe aegerita</name>
    <dbReference type="NCBI Taxonomy" id="1973307"/>
    <lineage>
        <taxon>Eukaryota</taxon>
        <taxon>Fungi</taxon>
        <taxon>Dikarya</taxon>
        <taxon>Basidiomycota</taxon>
        <taxon>Agaricomycotina</taxon>
        <taxon>Agaricomycetes</taxon>
        <taxon>Agaricomycetidae</taxon>
        <taxon>Agaricales</taxon>
        <taxon>Agaricineae</taxon>
        <taxon>Bolbitiaceae</taxon>
        <taxon>Cyclocybe</taxon>
    </lineage>
</organism>
<dbReference type="EMBL" id="CACVBS010000013">
    <property type="protein sequence ID" value="CAA7259055.1"/>
    <property type="molecule type" value="Genomic_DNA"/>
</dbReference>
<dbReference type="OrthoDB" id="3252135at2759"/>
<protein>
    <submittedName>
        <fullName evidence="2">Uncharacterized protein</fullName>
    </submittedName>
</protein>
<reference evidence="2 3" key="1">
    <citation type="submission" date="2020-01" db="EMBL/GenBank/DDBJ databases">
        <authorList>
            <person name="Gupta K D."/>
        </authorList>
    </citation>
    <scope>NUCLEOTIDE SEQUENCE [LARGE SCALE GENOMIC DNA]</scope>
</reference>
<feature type="region of interest" description="Disordered" evidence="1">
    <location>
        <begin position="1"/>
        <end position="64"/>
    </location>
</feature>
<dbReference type="Proteomes" id="UP000467700">
    <property type="component" value="Unassembled WGS sequence"/>
</dbReference>
<keyword evidence="3" id="KW-1185">Reference proteome</keyword>
<accession>A0A8S0WUS7</accession>
<feature type="compositionally biased region" description="Pro residues" evidence="1">
    <location>
        <begin position="20"/>
        <end position="34"/>
    </location>
</feature>
<evidence type="ECO:0000313" key="2">
    <source>
        <dbReference type="EMBL" id="CAA7259055.1"/>
    </source>
</evidence>
<proteinExistence type="predicted"/>
<evidence type="ECO:0000256" key="1">
    <source>
        <dbReference type="SAM" id="MobiDB-lite"/>
    </source>
</evidence>
<sequence length="170" mass="18272">MTAMASTTPALAPPSYDTLPPRPSSSPPFIPQEPPSYSNQPSPDEETVAYTPRGPAGAPHPQGTFVRKWPQATLILTDQEEGTRLPTYGRGGKIMGELGLASAERVVRVSVKVGSLCFERAGLRTFRSEVIVGGLACRATRARRTDFSSLLSIPIHLFPGRTLTLILTSL</sequence>
<evidence type="ECO:0000313" key="3">
    <source>
        <dbReference type="Proteomes" id="UP000467700"/>
    </source>
</evidence>
<gene>
    <name evidence="2" type="ORF">AAE3_LOCUS1281</name>
</gene>
<comment type="caution">
    <text evidence="2">The sequence shown here is derived from an EMBL/GenBank/DDBJ whole genome shotgun (WGS) entry which is preliminary data.</text>
</comment>